<dbReference type="PANTHER" id="PTHR46082">
    <property type="entry name" value="ATP/GTP-BINDING PROTEIN-RELATED"/>
    <property type="match status" value="1"/>
</dbReference>
<dbReference type="Pfam" id="PF00931">
    <property type="entry name" value="NB-ARC"/>
    <property type="match status" value="1"/>
</dbReference>
<dbReference type="SUPFAM" id="SSF48452">
    <property type="entry name" value="TPR-like"/>
    <property type="match status" value="4"/>
</dbReference>
<dbReference type="RefSeq" id="XP_018136157.1">
    <property type="nucleotide sequence ID" value="XM_018294821.1"/>
</dbReference>
<dbReference type="InterPro" id="IPR053137">
    <property type="entry name" value="NLR-like"/>
</dbReference>
<accession>A0A219ANT0</accession>
<dbReference type="Gene3D" id="3.40.50.300">
    <property type="entry name" value="P-loop containing nucleotide triphosphate hydrolases"/>
    <property type="match status" value="1"/>
</dbReference>
<dbReference type="OrthoDB" id="1658288at2759"/>
<dbReference type="InterPro" id="IPR011990">
    <property type="entry name" value="TPR-like_helical_dom_sf"/>
</dbReference>
<dbReference type="InterPro" id="IPR027417">
    <property type="entry name" value="P-loop_NTPase"/>
</dbReference>
<evidence type="ECO:0000313" key="2">
    <source>
        <dbReference type="EMBL" id="OWT42497.1"/>
    </source>
</evidence>
<feature type="domain" description="NB-ARC" evidence="1">
    <location>
        <begin position="373"/>
        <end position="543"/>
    </location>
</feature>
<evidence type="ECO:0000313" key="3">
    <source>
        <dbReference type="Proteomes" id="UP000078397"/>
    </source>
</evidence>
<dbReference type="STRING" id="1380566.A0A219ANT0"/>
<dbReference type="GO" id="GO:0003824">
    <property type="term" value="F:catalytic activity"/>
    <property type="evidence" value="ECO:0007669"/>
    <property type="project" value="InterPro"/>
</dbReference>
<dbReference type="InterPro" id="IPR019734">
    <property type="entry name" value="TPR_rpt"/>
</dbReference>
<proteinExistence type="predicted"/>
<dbReference type="SMART" id="SM00028">
    <property type="entry name" value="TPR"/>
    <property type="match status" value="9"/>
</dbReference>
<protein>
    <submittedName>
        <fullName evidence="2">Kinesin light chain</fullName>
    </submittedName>
</protein>
<comment type="caution">
    <text evidence="2">The sequence shown here is derived from an EMBL/GenBank/DDBJ whole genome shotgun (WGS) entry which is preliminary data.</text>
</comment>
<evidence type="ECO:0000259" key="1">
    <source>
        <dbReference type="Pfam" id="PF00931"/>
    </source>
</evidence>
<name>A0A219ANT0_METCM</name>
<dbReference type="Gene3D" id="3.40.50.1580">
    <property type="entry name" value="Nucleoside phosphorylase domain"/>
    <property type="match status" value="1"/>
</dbReference>
<dbReference type="InterPro" id="IPR035994">
    <property type="entry name" value="Nucleoside_phosphorylase_sf"/>
</dbReference>
<dbReference type="GeneID" id="28858815"/>
<dbReference type="Proteomes" id="UP000078397">
    <property type="component" value="Unassembled WGS sequence"/>
</dbReference>
<keyword evidence="3" id="KW-1185">Reference proteome</keyword>
<dbReference type="AlphaFoldDB" id="A0A219ANT0"/>
<sequence length="1187" mass="134075">MLPTETRHSYRTIKLDPKDYTVAWIAPLEIEAQAALHLLDERHRGRFPVGRGDDYVFHAGVMGGHNIVIATLPAGQEYGTGSAAALASQVKKFFPNLWFGLLVGVAAGLPDLSRIPIRDIRLGDILVGLPDGESAGLIAYDLGKETEDGFQQLRLRHALATTEPIVRAAIGSIKLEAPNDTGSFLPYYEIIRNKEHAAGTFSDPGQDRDTLFLAYEDGSEEVAVRAPRPDAKRTRVWYGTIGSGDKLLKNAQKKNELRDKYGLIGLEMEAAGTMNRIPVGVIRGVCDYGDRHKNKHWQPYAAAMAASYARALLDEIPPSEAGRTPTSPSMFATAAERQMTVKGVLGLTEEVHRPCYYIQLAKNTRFTGRATILNTLEEKFFGQDQGQKVALVGLGGVGKTQIALRFAYQMKEKRPDYSIFWVPVLSDESAEQAFAEIAKKLNLQKSSEEEDVKELVCRHLNSDKAGKWLLIIDNADDKDLVVGSADKPGLEEYLPQSENGRILLTTRSGQIADEFAQSDVIDIEQMDQGEATDLLQKSLIRKKLLQDEALVAELLTHLTFLPLAITQAAAYLNQTKAPIQTYLGLLRGAEKDVIRVLGREFKDTTRYRDSRNAVGTTWLVTFEQIKQSDQVAVDLLSFISFIESKAIPQSILPNAEPDELEWAIGTLCSYSFLVRRGDSSTFDMHSLVHMATRRWVEKQGRAEQMADDAICHLANIFPSDKHGNHDLRREYLPHATRLLYQSTESRTDDACHLLRKVGDYLNTERRPKEAARCYEEVCRWNKDRLSEKDQDRLSSEHALARAYLADRRIKNAIKMLEHVVAVEKETLDEKDHSRLTSEHELASAYLADRRIEDAIKMLEHVMAVRKETLDEKDHDRLASEHELARAYLDDRRIKDAIKMLEHVVAVRKETLDEKDHDRLASEQALASAYLDDRRIEDAIKILEHVVAVESETLDEKDHDRLASEHELARAYHDDRRIEDAIKMLEHVVEVRKETLDEKDHDRLASEHELASAYLDDRRIEDAIKILEHVVAVESGTLDEKDHDRLASEHALASAYLDDRRIKDAIKIFEHVVAVRKETLDEKDHSRLTSEHELARAYLNDRRIKDAIKMFEHVVAVQKETLDEKDHSRLASEHELASAYLDDRRIEDAIKILEHVVAVESEILAHDDPDRLLSIGLLKGAHETASDI</sequence>
<dbReference type="KEGG" id="pchm:VFPPC_18388"/>
<dbReference type="SUPFAM" id="SSF52540">
    <property type="entry name" value="P-loop containing nucleoside triphosphate hydrolases"/>
    <property type="match status" value="1"/>
</dbReference>
<dbReference type="GO" id="GO:0009116">
    <property type="term" value="P:nucleoside metabolic process"/>
    <property type="evidence" value="ECO:0007669"/>
    <property type="project" value="InterPro"/>
</dbReference>
<dbReference type="Pfam" id="PF13424">
    <property type="entry name" value="TPR_12"/>
    <property type="match status" value="3"/>
</dbReference>
<reference evidence="2 3" key="1">
    <citation type="journal article" date="2016" name="PLoS Pathog.">
        <title>Biosynthesis of antibiotic leucinostatins in bio-control fungus Purpureocillium lilacinum and their inhibition on phytophthora revealed by genome mining.</title>
        <authorList>
            <person name="Wang G."/>
            <person name="Liu Z."/>
            <person name="Lin R."/>
            <person name="Li E."/>
            <person name="Mao Z."/>
            <person name="Ling J."/>
            <person name="Yang Y."/>
            <person name="Yin W.B."/>
            <person name="Xie B."/>
        </authorList>
    </citation>
    <scope>NUCLEOTIDE SEQUENCE [LARGE SCALE GENOMIC DNA]</scope>
    <source>
        <strain evidence="2">170</strain>
    </source>
</reference>
<gene>
    <name evidence="2" type="ORF">VFPPC_18388</name>
</gene>
<organism evidence="2 3">
    <name type="scientific">Pochonia chlamydosporia 170</name>
    <dbReference type="NCBI Taxonomy" id="1380566"/>
    <lineage>
        <taxon>Eukaryota</taxon>
        <taxon>Fungi</taxon>
        <taxon>Dikarya</taxon>
        <taxon>Ascomycota</taxon>
        <taxon>Pezizomycotina</taxon>
        <taxon>Sordariomycetes</taxon>
        <taxon>Hypocreomycetidae</taxon>
        <taxon>Hypocreales</taxon>
        <taxon>Clavicipitaceae</taxon>
        <taxon>Pochonia</taxon>
    </lineage>
</organism>
<dbReference type="Gene3D" id="1.25.40.10">
    <property type="entry name" value="Tetratricopeptide repeat domain"/>
    <property type="match status" value="2"/>
</dbReference>
<dbReference type="InterPro" id="IPR002182">
    <property type="entry name" value="NB-ARC"/>
</dbReference>
<dbReference type="SUPFAM" id="SSF53167">
    <property type="entry name" value="Purine and uridine phosphorylases"/>
    <property type="match status" value="1"/>
</dbReference>
<dbReference type="EMBL" id="LSBJ02000015">
    <property type="protein sequence ID" value="OWT42497.1"/>
    <property type="molecule type" value="Genomic_DNA"/>
</dbReference>
<dbReference type="PANTHER" id="PTHR46082:SF11">
    <property type="entry name" value="AAA+ ATPASE DOMAIN-CONTAINING PROTEIN-RELATED"/>
    <property type="match status" value="1"/>
</dbReference>
<dbReference type="GO" id="GO:0043531">
    <property type="term" value="F:ADP binding"/>
    <property type="evidence" value="ECO:0007669"/>
    <property type="project" value="InterPro"/>
</dbReference>